<protein>
    <submittedName>
        <fullName evidence="2">Uncharacterized protein</fullName>
    </submittedName>
</protein>
<sequence length="51" mass="5503">ARESMVADAPPSRGARPDKSGSMSENDEIWAQHERSRAVVAFATGDSVESR</sequence>
<proteinExistence type="predicted"/>
<accession>A0A026WTG5</accession>
<dbReference type="Proteomes" id="UP000053097">
    <property type="component" value="Unassembled WGS sequence"/>
</dbReference>
<name>A0A026WTG5_OOCBI</name>
<organism evidence="2 3">
    <name type="scientific">Ooceraea biroi</name>
    <name type="common">Clonal raider ant</name>
    <name type="synonym">Cerapachys biroi</name>
    <dbReference type="NCBI Taxonomy" id="2015173"/>
    <lineage>
        <taxon>Eukaryota</taxon>
        <taxon>Metazoa</taxon>
        <taxon>Ecdysozoa</taxon>
        <taxon>Arthropoda</taxon>
        <taxon>Hexapoda</taxon>
        <taxon>Insecta</taxon>
        <taxon>Pterygota</taxon>
        <taxon>Neoptera</taxon>
        <taxon>Endopterygota</taxon>
        <taxon>Hymenoptera</taxon>
        <taxon>Apocrita</taxon>
        <taxon>Aculeata</taxon>
        <taxon>Formicoidea</taxon>
        <taxon>Formicidae</taxon>
        <taxon>Dorylinae</taxon>
        <taxon>Ooceraea</taxon>
    </lineage>
</organism>
<feature type="non-terminal residue" evidence="2">
    <location>
        <position position="1"/>
    </location>
</feature>
<evidence type="ECO:0000313" key="2">
    <source>
        <dbReference type="EMBL" id="EZA58956.1"/>
    </source>
</evidence>
<dbReference type="AlphaFoldDB" id="A0A026WTG5"/>
<dbReference type="EMBL" id="KK107111">
    <property type="protein sequence ID" value="EZA58956.1"/>
    <property type="molecule type" value="Genomic_DNA"/>
</dbReference>
<feature type="region of interest" description="Disordered" evidence="1">
    <location>
        <begin position="1"/>
        <end position="32"/>
    </location>
</feature>
<gene>
    <name evidence="2" type="ORF">X777_16915</name>
</gene>
<keyword evidence="3" id="KW-1185">Reference proteome</keyword>
<evidence type="ECO:0000256" key="1">
    <source>
        <dbReference type="SAM" id="MobiDB-lite"/>
    </source>
</evidence>
<evidence type="ECO:0000313" key="3">
    <source>
        <dbReference type="Proteomes" id="UP000053097"/>
    </source>
</evidence>
<reference evidence="2 3" key="1">
    <citation type="journal article" date="2014" name="Curr. Biol.">
        <title>The genome of the clonal raider ant Cerapachys biroi.</title>
        <authorList>
            <person name="Oxley P.R."/>
            <person name="Ji L."/>
            <person name="Fetter-Pruneda I."/>
            <person name="McKenzie S.K."/>
            <person name="Li C."/>
            <person name="Hu H."/>
            <person name="Zhang G."/>
            <person name="Kronauer D.J."/>
        </authorList>
    </citation>
    <scope>NUCLEOTIDE SEQUENCE [LARGE SCALE GENOMIC DNA]</scope>
</reference>